<evidence type="ECO:0000313" key="2">
    <source>
        <dbReference type="EMBL" id="SDM96685.1"/>
    </source>
</evidence>
<dbReference type="Proteomes" id="UP000199440">
    <property type="component" value="Unassembled WGS sequence"/>
</dbReference>
<sequence length="62" mass="7190">MFSKGQMIFAGLFVIVFAVAIFFTYRKDKKLHAKNYKGAVWVAVAFFIFIGILFFIKYALKN</sequence>
<evidence type="ECO:0000256" key="1">
    <source>
        <dbReference type="SAM" id="Phobius"/>
    </source>
</evidence>
<name>A0A1G9XKF0_9FLAO</name>
<keyword evidence="1" id="KW-1133">Transmembrane helix</keyword>
<proteinExistence type="predicted"/>
<reference evidence="2 3" key="1">
    <citation type="submission" date="2016-10" db="EMBL/GenBank/DDBJ databases">
        <authorList>
            <person name="de Groot N.N."/>
        </authorList>
    </citation>
    <scope>NUCLEOTIDE SEQUENCE [LARGE SCALE GENOMIC DNA]</scope>
    <source>
        <strain evidence="2 3">DSM 19886</strain>
    </source>
</reference>
<dbReference type="STRING" id="192904.SAMN04488514_11834"/>
<feature type="transmembrane region" description="Helical" evidence="1">
    <location>
        <begin position="6"/>
        <end position="26"/>
    </location>
</feature>
<evidence type="ECO:0000313" key="3">
    <source>
        <dbReference type="Proteomes" id="UP000199440"/>
    </source>
</evidence>
<protein>
    <submittedName>
        <fullName evidence="2">Uncharacterized protein</fullName>
    </submittedName>
</protein>
<keyword evidence="1" id="KW-0812">Transmembrane</keyword>
<feature type="transmembrane region" description="Helical" evidence="1">
    <location>
        <begin position="38"/>
        <end position="60"/>
    </location>
</feature>
<organism evidence="2 3">
    <name type="scientific">Kriegella aquimaris</name>
    <dbReference type="NCBI Taxonomy" id="192904"/>
    <lineage>
        <taxon>Bacteria</taxon>
        <taxon>Pseudomonadati</taxon>
        <taxon>Bacteroidota</taxon>
        <taxon>Flavobacteriia</taxon>
        <taxon>Flavobacteriales</taxon>
        <taxon>Flavobacteriaceae</taxon>
        <taxon>Kriegella</taxon>
    </lineage>
</organism>
<accession>A0A1G9XKF0</accession>
<gene>
    <name evidence="2" type="ORF">SAMN04488514_11834</name>
</gene>
<dbReference type="AlphaFoldDB" id="A0A1G9XKF0"/>
<dbReference type="EMBL" id="FNGV01000018">
    <property type="protein sequence ID" value="SDM96685.1"/>
    <property type="molecule type" value="Genomic_DNA"/>
</dbReference>
<keyword evidence="3" id="KW-1185">Reference proteome</keyword>
<keyword evidence="1" id="KW-0472">Membrane</keyword>